<organism evidence="1 2">
    <name type="scientific">Acinetobacter oleivorans</name>
    <dbReference type="NCBI Taxonomy" id="1148157"/>
    <lineage>
        <taxon>Bacteria</taxon>
        <taxon>Pseudomonadati</taxon>
        <taxon>Pseudomonadota</taxon>
        <taxon>Gammaproteobacteria</taxon>
        <taxon>Moraxellales</taxon>
        <taxon>Moraxellaceae</taxon>
        <taxon>Acinetobacter</taxon>
    </lineage>
</organism>
<evidence type="ECO:0000313" key="1">
    <source>
        <dbReference type="EMBL" id="MBE2165344.1"/>
    </source>
</evidence>
<dbReference type="RefSeq" id="WP_192834496.1">
    <property type="nucleotide sequence ID" value="NZ_JADAZL010000006.1"/>
</dbReference>
<name>A0ABR9NL28_9GAMM</name>
<gene>
    <name evidence="1" type="ORF">IIQ43_12500</name>
</gene>
<proteinExistence type="predicted"/>
<reference evidence="1 2" key="1">
    <citation type="submission" date="2020-10" db="EMBL/GenBank/DDBJ databases">
        <authorList>
            <person name="Mohd Rani F."/>
        </authorList>
    </citation>
    <scope>NUCLEOTIDE SEQUENCE [LARGE SCALE GENOMIC DNA]</scope>
    <source>
        <strain evidence="1 2">AC1583</strain>
    </source>
</reference>
<sequence length="119" mass="13971">MQANHFIQKHTLERAKNIVENAPNWADVYLLPMDEYTFIAIHPTETDDFISISELKLFIESVDYLNEWYSGKIDDAYDHVERMHGMLKLKPQFPNLYDRIQLVEGHIANYVSIFGDGHE</sequence>
<keyword evidence="2" id="KW-1185">Reference proteome</keyword>
<comment type="caution">
    <text evidence="1">The sequence shown here is derived from an EMBL/GenBank/DDBJ whole genome shotgun (WGS) entry which is preliminary data.</text>
</comment>
<protein>
    <submittedName>
        <fullName evidence="1">Uncharacterized protein</fullName>
    </submittedName>
</protein>
<dbReference type="Proteomes" id="UP000619170">
    <property type="component" value="Unassembled WGS sequence"/>
</dbReference>
<reference evidence="2" key="2">
    <citation type="submission" date="2023-07" db="EMBL/GenBank/DDBJ databases">
        <title>Acinetobacter oleivorans assembled AC1583.</title>
        <authorList>
            <person name="Yeo C.C."/>
        </authorList>
    </citation>
    <scope>NUCLEOTIDE SEQUENCE [LARGE SCALE GENOMIC DNA]</scope>
    <source>
        <strain evidence="2">AC1583</strain>
    </source>
</reference>
<evidence type="ECO:0000313" key="2">
    <source>
        <dbReference type="Proteomes" id="UP000619170"/>
    </source>
</evidence>
<accession>A0ABR9NL28</accession>
<dbReference type="EMBL" id="JADAZL010000006">
    <property type="protein sequence ID" value="MBE2165344.1"/>
    <property type="molecule type" value="Genomic_DNA"/>
</dbReference>